<protein>
    <submittedName>
        <fullName evidence="1">Uncharacterized protein</fullName>
    </submittedName>
</protein>
<dbReference type="Proteomes" id="UP001303046">
    <property type="component" value="Unassembled WGS sequence"/>
</dbReference>
<sequence length="132" mass="15204">METVSDFALTKREQCPQTLTHMPFSELQSKFHGIALQKTKCRRSDVGQMNNGTLVVREEKVPSQNVGSVGFVVHPSVIHLIDTHEILSLHLTILRLRPLREKSISIINYYPPKSNRIEPNRMKPNLLRFMRS</sequence>
<keyword evidence="2" id="KW-1185">Reference proteome</keyword>
<gene>
    <name evidence="1" type="primary">Necator_chrV.g20580</name>
    <name evidence="1" type="ORF">RB195_015787</name>
</gene>
<reference evidence="1 2" key="1">
    <citation type="submission" date="2023-08" db="EMBL/GenBank/DDBJ databases">
        <title>A Necator americanus chromosomal reference genome.</title>
        <authorList>
            <person name="Ilik V."/>
            <person name="Petrzelkova K.J."/>
            <person name="Pardy F."/>
            <person name="Fuh T."/>
            <person name="Niatou-Singa F.S."/>
            <person name="Gouil Q."/>
            <person name="Baker L."/>
            <person name="Ritchie M.E."/>
            <person name="Jex A.R."/>
            <person name="Gazzola D."/>
            <person name="Li H."/>
            <person name="Toshio Fujiwara R."/>
            <person name="Zhan B."/>
            <person name="Aroian R.V."/>
            <person name="Pafco B."/>
            <person name="Schwarz E.M."/>
        </authorList>
    </citation>
    <scope>NUCLEOTIDE SEQUENCE [LARGE SCALE GENOMIC DNA]</scope>
    <source>
        <strain evidence="1 2">Aroian</strain>
        <tissue evidence="1">Whole animal</tissue>
    </source>
</reference>
<evidence type="ECO:0000313" key="1">
    <source>
        <dbReference type="EMBL" id="KAK6758180.1"/>
    </source>
</evidence>
<accession>A0ABR1E659</accession>
<evidence type="ECO:0000313" key="2">
    <source>
        <dbReference type="Proteomes" id="UP001303046"/>
    </source>
</evidence>
<proteinExistence type="predicted"/>
<comment type="caution">
    <text evidence="1">The sequence shown here is derived from an EMBL/GenBank/DDBJ whole genome shotgun (WGS) entry which is preliminary data.</text>
</comment>
<organism evidence="1 2">
    <name type="scientific">Necator americanus</name>
    <name type="common">Human hookworm</name>
    <dbReference type="NCBI Taxonomy" id="51031"/>
    <lineage>
        <taxon>Eukaryota</taxon>
        <taxon>Metazoa</taxon>
        <taxon>Ecdysozoa</taxon>
        <taxon>Nematoda</taxon>
        <taxon>Chromadorea</taxon>
        <taxon>Rhabditida</taxon>
        <taxon>Rhabditina</taxon>
        <taxon>Rhabditomorpha</taxon>
        <taxon>Strongyloidea</taxon>
        <taxon>Ancylostomatidae</taxon>
        <taxon>Bunostominae</taxon>
        <taxon>Necator</taxon>
    </lineage>
</organism>
<name>A0ABR1E659_NECAM</name>
<dbReference type="EMBL" id="JAVFWL010000005">
    <property type="protein sequence ID" value="KAK6758180.1"/>
    <property type="molecule type" value="Genomic_DNA"/>
</dbReference>